<accession>A0A366MVB4</accession>
<dbReference type="Proteomes" id="UP000252669">
    <property type="component" value="Unassembled WGS sequence"/>
</dbReference>
<feature type="transmembrane region" description="Helical" evidence="1">
    <location>
        <begin position="72"/>
        <end position="93"/>
    </location>
</feature>
<comment type="caution">
    <text evidence="2">The sequence shown here is derived from an EMBL/GenBank/DDBJ whole genome shotgun (WGS) entry which is preliminary data.</text>
</comment>
<gene>
    <name evidence="2" type="ORF">CRU91_02405</name>
</gene>
<feature type="transmembrane region" description="Helical" evidence="1">
    <location>
        <begin position="134"/>
        <end position="154"/>
    </location>
</feature>
<keyword evidence="1" id="KW-0812">Transmembrane</keyword>
<dbReference type="RefSeq" id="WP_113893022.1">
    <property type="nucleotide sequence ID" value="NZ_JANJGA010000004.1"/>
</dbReference>
<evidence type="ECO:0000313" key="3">
    <source>
        <dbReference type="Proteomes" id="UP000252669"/>
    </source>
</evidence>
<keyword evidence="3" id="KW-1185">Reference proteome</keyword>
<evidence type="ECO:0000313" key="2">
    <source>
        <dbReference type="EMBL" id="RBQ29803.1"/>
    </source>
</evidence>
<dbReference type="OrthoDB" id="5344033at2"/>
<feature type="transmembrane region" description="Helical" evidence="1">
    <location>
        <begin position="166"/>
        <end position="184"/>
    </location>
</feature>
<name>A0A366MVB4_9BACT</name>
<evidence type="ECO:0000256" key="1">
    <source>
        <dbReference type="SAM" id="Phobius"/>
    </source>
</evidence>
<protein>
    <submittedName>
        <fullName evidence="2">Uncharacterized protein</fullName>
    </submittedName>
</protein>
<sequence length="208" mass="25387">MKILINIGLIWLHIFDKQRLLFKTIKALHKYFRWFLYVSTNIAFYFFISFLTKISTNYIINYNFSPFVEETMISLLMFFKILGIVLMFGLFFIESLINFDIETYQKQKEDKENYIRANKLQWWRLRNCNWFMRILIYTVIFIFCFLMLLNSFLLSAQDQPLDFVEFGTFLKQFLLVYVIVFMLFDYKLVQKARKKVLEIPKFEVGEQV</sequence>
<organism evidence="2 3">
    <name type="scientific">Aliarcobacter vitoriensis</name>
    <dbReference type="NCBI Taxonomy" id="2011099"/>
    <lineage>
        <taxon>Bacteria</taxon>
        <taxon>Pseudomonadati</taxon>
        <taxon>Campylobacterota</taxon>
        <taxon>Epsilonproteobacteria</taxon>
        <taxon>Campylobacterales</taxon>
        <taxon>Arcobacteraceae</taxon>
        <taxon>Aliarcobacter</taxon>
    </lineage>
</organism>
<feature type="transmembrane region" description="Helical" evidence="1">
    <location>
        <begin position="31"/>
        <end position="52"/>
    </location>
</feature>
<keyword evidence="1" id="KW-0472">Membrane</keyword>
<dbReference type="AlphaFoldDB" id="A0A366MVB4"/>
<reference evidence="2 3" key="1">
    <citation type="submission" date="2017-10" db="EMBL/GenBank/DDBJ databases">
        <title>Genomics of the genus Arcobacter.</title>
        <authorList>
            <person name="Perez-Cataluna A."/>
            <person name="Figueras M.J."/>
        </authorList>
    </citation>
    <scope>NUCLEOTIDE SEQUENCE [LARGE SCALE GENOMIC DNA]</scope>
    <source>
        <strain evidence="2 3">CECT 9230</strain>
    </source>
</reference>
<proteinExistence type="predicted"/>
<dbReference type="EMBL" id="PDKB01000003">
    <property type="protein sequence ID" value="RBQ29803.1"/>
    <property type="molecule type" value="Genomic_DNA"/>
</dbReference>
<keyword evidence="1" id="KW-1133">Transmembrane helix</keyword>